<keyword evidence="6" id="KW-0464">Manganese</keyword>
<dbReference type="PANTHER" id="PTHR32494:SF19">
    <property type="entry name" value="ALLANTOATE DEIMINASE-RELATED"/>
    <property type="match status" value="1"/>
</dbReference>
<dbReference type="SUPFAM" id="SSF55031">
    <property type="entry name" value="Bacterial exopeptidase dimerisation domain"/>
    <property type="match status" value="1"/>
</dbReference>
<evidence type="ECO:0000256" key="6">
    <source>
        <dbReference type="ARBA" id="ARBA00023211"/>
    </source>
</evidence>
<dbReference type="InterPro" id="IPR011650">
    <property type="entry name" value="Peptidase_M20_dimer"/>
</dbReference>
<comment type="subunit">
    <text evidence="3">Homodimer.</text>
</comment>
<dbReference type="NCBIfam" id="TIGR01879">
    <property type="entry name" value="hydantase"/>
    <property type="match status" value="1"/>
</dbReference>
<dbReference type="InterPro" id="IPR036264">
    <property type="entry name" value="Bact_exopeptidase_dim_dom"/>
</dbReference>
<dbReference type="CDD" id="cd03884">
    <property type="entry name" value="M20_bAS"/>
    <property type="match status" value="1"/>
</dbReference>
<proteinExistence type="inferred from homology"/>
<dbReference type="PANTHER" id="PTHR32494">
    <property type="entry name" value="ALLANTOATE DEIMINASE-RELATED"/>
    <property type="match status" value="1"/>
</dbReference>
<evidence type="ECO:0000256" key="5">
    <source>
        <dbReference type="ARBA" id="ARBA00022801"/>
    </source>
</evidence>
<accession>A0ABY6Z3A0</accession>
<dbReference type="Gene3D" id="3.40.630.10">
    <property type="entry name" value="Zn peptidases"/>
    <property type="match status" value="1"/>
</dbReference>
<dbReference type="Gene3D" id="3.30.70.360">
    <property type="match status" value="1"/>
</dbReference>
<dbReference type="EMBL" id="CP104064">
    <property type="protein sequence ID" value="WAH37147.1"/>
    <property type="molecule type" value="Genomic_DNA"/>
</dbReference>
<comment type="similarity">
    <text evidence="2">Belongs to the peptidase M20 family.</text>
</comment>
<evidence type="ECO:0000259" key="7">
    <source>
        <dbReference type="Pfam" id="PF07687"/>
    </source>
</evidence>
<gene>
    <name evidence="8" type="ORF">NZD86_00775</name>
</gene>
<dbReference type="InterPro" id="IPR010158">
    <property type="entry name" value="Amidase_Cbmase"/>
</dbReference>
<feature type="domain" description="Peptidase M20 dimerisation" evidence="7">
    <location>
        <begin position="212"/>
        <end position="311"/>
    </location>
</feature>
<dbReference type="SUPFAM" id="SSF53187">
    <property type="entry name" value="Zn-dependent exopeptidases"/>
    <property type="match status" value="1"/>
</dbReference>
<dbReference type="Pfam" id="PF01546">
    <property type="entry name" value="Peptidase_M20"/>
    <property type="match status" value="1"/>
</dbReference>
<dbReference type="PIRSF" id="PIRSF001235">
    <property type="entry name" value="Amidase_carbamoylase"/>
    <property type="match status" value="1"/>
</dbReference>
<sequence length="418" mass="45134">MITASRIKERIELLGSIGESNGNGVTRLALSKEDKEAQALVRSWMEQAGMEVRLDAAGNLVGRKAGLDPDAKPVVIGSHIDSVVNGGKYDGTIGVIGGIEVVQHLLEENIEAIHPIEVMVFCEEEGSRFQSGLFGSRAVIGALAPGDLDLRDKHGISRREALMAFDLNPEEIPDTVTRNRGDVEVYLEMHIEQGPVLDTRGLPVGIVTAIAGPTWTEIEVEGKAGHAGTIPMGMRNDALLGASEIAIAVEEICMEYVGAPIVGTVGRMDVLPGGSNIVPGRVKMSVDLRDVDRARRSEALEKLRVRAQQIAARRGLRVQLSERMTVDPVFCNDEVVNVMVEESEKMNLVCPQMISGAGHDAQLMASIADIGMIFVRCKDGISHNPLEFAEPHDIALGTELLSRVALRYAMKQVTQPSI</sequence>
<organism evidence="8 9">
    <name type="scientific">Alicyclobacillus dauci</name>
    <dbReference type="NCBI Taxonomy" id="1475485"/>
    <lineage>
        <taxon>Bacteria</taxon>
        <taxon>Bacillati</taxon>
        <taxon>Bacillota</taxon>
        <taxon>Bacilli</taxon>
        <taxon>Bacillales</taxon>
        <taxon>Alicyclobacillaceae</taxon>
        <taxon>Alicyclobacillus</taxon>
    </lineage>
</organism>
<dbReference type="InterPro" id="IPR002933">
    <property type="entry name" value="Peptidase_M20"/>
</dbReference>
<evidence type="ECO:0000313" key="8">
    <source>
        <dbReference type="EMBL" id="WAH37147.1"/>
    </source>
</evidence>
<reference evidence="8" key="1">
    <citation type="submission" date="2022-08" db="EMBL/GenBank/DDBJ databases">
        <title>Alicyclobacillus dauci DSM2870, complete genome.</title>
        <authorList>
            <person name="Wang Q."/>
            <person name="Cai R."/>
            <person name="Wang Z."/>
        </authorList>
    </citation>
    <scope>NUCLEOTIDE SEQUENCE</scope>
    <source>
        <strain evidence="8">DSM 28700</strain>
    </source>
</reference>
<protein>
    <submittedName>
        <fullName evidence="8">M20 family metallo-hydrolase</fullName>
    </submittedName>
</protein>
<evidence type="ECO:0000256" key="2">
    <source>
        <dbReference type="ARBA" id="ARBA00006153"/>
    </source>
</evidence>
<dbReference type="RefSeq" id="WP_268044592.1">
    <property type="nucleotide sequence ID" value="NZ_CP104064.1"/>
</dbReference>
<keyword evidence="4" id="KW-0479">Metal-binding</keyword>
<dbReference type="Pfam" id="PF07687">
    <property type="entry name" value="M20_dimer"/>
    <property type="match status" value="1"/>
</dbReference>
<name>A0ABY6Z3A0_9BACL</name>
<evidence type="ECO:0000256" key="1">
    <source>
        <dbReference type="ARBA" id="ARBA00001936"/>
    </source>
</evidence>
<comment type="cofactor">
    <cofactor evidence="1">
        <name>Mn(2+)</name>
        <dbReference type="ChEBI" id="CHEBI:29035"/>
    </cofactor>
</comment>
<evidence type="ECO:0000256" key="4">
    <source>
        <dbReference type="ARBA" id="ARBA00022723"/>
    </source>
</evidence>
<keyword evidence="9" id="KW-1185">Reference proteome</keyword>
<dbReference type="Proteomes" id="UP001164803">
    <property type="component" value="Chromosome"/>
</dbReference>
<keyword evidence="5" id="KW-0378">Hydrolase</keyword>
<evidence type="ECO:0000313" key="9">
    <source>
        <dbReference type="Proteomes" id="UP001164803"/>
    </source>
</evidence>
<evidence type="ECO:0000256" key="3">
    <source>
        <dbReference type="ARBA" id="ARBA00011738"/>
    </source>
</evidence>
<dbReference type="NCBIfam" id="NF006771">
    <property type="entry name" value="PRK09290.1-5"/>
    <property type="match status" value="1"/>
</dbReference>